<gene>
    <name evidence="1" type="ORF">SAMN05216366_12923</name>
</gene>
<reference evidence="1 2" key="1">
    <citation type="submission" date="2016-10" db="EMBL/GenBank/DDBJ databases">
        <authorList>
            <person name="de Groot N.N."/>
        </authorList>
    </citation>
    <scope>NUCLEOTIDE SEQUENCE [LARGE SCALE GENOMIC DNA]</scope>
    <source>
        <strain evidence="1 2">S137</strain>
    </source>
</reference>
<dbReference type="Gene3D" id="2.70.98.10">
    <property type="match status" value="1"/>
</dbReference>
<dbReference type="AlphaFoldDB" id="A0A1H0U6S5"/>
<dbReference type="InterPro" id="IPR027839">
    <property type="entry name" value="DUF4432"/>
</dbReference>
<dbReference type="GO" id="GO:0030246">
    <property type="term" value="F:carbohydrate binding"/>
    <property type="evidence" value="ECO:0007669"/>
    <property type="project" value="InterPro"/>
</dbReference>
<dbReference type="InterPro" id="IPR011013">
    <property type="entry name" value="Gal_mutarotase_sf_dom"/>
</dbReference>
<dbReference type="CDD" id="cd09269">
    <property type="entry name" value="deoxyribose_mutarotase"/>
    <property type="match status" value="1"/>
</dbReference>
<dbReference type="Proteomes" id="UP000182412">
    <property type="component" value="Unassembled WGS sequence"/>
</dbReference>
<accession>A0A1H0U6S5</accession>
<dbReference type="InterPro" id="IPR014718">
    <property type="entry name" value="GH-type_carb-bd"/>
</dbReference>
<dbReference type="SUPFAM" id="SSF74650">
    <property type="entry name" value="Galactose mutarotase-like"/>
    <property type="match status" value="1"/>
</dbReference>
<evidence type="ECO:0008006" key="3">
    <source>
        <dbReference type="Google" id="ProtNLM"/>
    </source>
</evidence>
<organism evidence="1 2">
    <name type="scientific">Selenomonas ruminantium</name>
    <dbReference type="NCBI Taxonomy" id="971"/>
    <lineage>
        <taxon>Bacteria</taxon>
        <taxon>Bacillati</taxon>
        <taxon>Bacillota</taxon>
        <taxon>Negativicutes</taxon>
        <taxon>Selenomonadales</taxon>
        <taxon>Selenomonadaceae</taxon>
        <taxon>Selenomonas</taxon>
    </lineage>
</organism>
<protein>
    <recommendedName>
        <fullName evidence="3">Galactose mutarotase</fullName>
    </recommendedName>
</protein>
<evidence type="ECO:0000313" key="1">
    <source>
        <dbReference type="EMBL" id="SDP61859.1"/>
    </source>
</evidence>
<name>A0A1H0U6S5_SELRU</name>
<dbReference type="EMBL" id="FNJQ01000029">
    <property type="protein sequence ID" value="SDP61859.1"/>
    <property type="molecule type" value="Genomic_DNA"/>
</dbReference>
<evidence type="ECO:0000313" key="2">
    <source>
        <dbReference type="Proteomes" id="UP000182412"/>
    </source>
</evidence>
<dbReference type="Pfam" id="PF14486">
    <property type="entry name" value="DUF4432"/>
    <property type="match status" value="1"/>
</dbReference>
<dbReference type="GO" id="GO:0005975">
    <property type="term" value="P:carbohydrate metabolic process"/>
    <property type="evidence" value="ECO:0007669"/>
    <property type="project" value="InterPro"/>
</dbReference>
<proteinExistence type="predicted"/>
<dbReference type="GO" id="GO:0003824">
    <property type="term" value="F:catalytic activity"/>
    <property type="evidence" value="ECO:0007669"/>
    <property type="project" value="InterPro"/>
</dbReference>
<sequence>MLDRSFFTETAKVLLENDEFQVTAFQYPSGIQSLKIKNSRGYVELLPYMGQIIWDANFDGISLRLKNIFSQPKPAACIVDTYGCFAFHSGLLANGCPAPDDNHPMHGEFSCAEMDNAWLELNGDTVALVSHYEYLQGFGYHYIAEPKVTLSKGSGRFIIEMHVHNLTAAPMPLQYMCHMNYAYTDGGTFNSNIPAAAFKLRESIPGHVHPTEKWLAYNEEIKTLQKEGKSLSVLNQPEMYDPEIVFMADHIDQYAEEIMVEMDSPKGYGFKTEFSSHDFPCATRWIMYNPDLQVAAFCLPATCRPEGFNAAKKAGTLIMLKPDEVRDFKVTTGLKE</sequence>